<dbReference type="FunFam" id="3.30.420.40:FF:000101">
    <property type="entry name" value="FGGY carbohydrate kinase domain-containing protein"/>
    <property type="match status" value="1"/>
</dbReference>
<dbReference type="GO" id="GO:0019321">
    <property type="term" value="P:pentose metabolic process"/>
    <property type="evidence" value="ECO:0007669"/>
    <property type="project" value="TreeGrafter"/>
</dbReference>
<protein>
    <submittedName>
        <fullName evidence="6">FGGY-family carbohydrate kinase</fullName>
    </submittedName>
</protein>
<dbReference type="Proteomes" id="UP000432089">
    <property type="component" value="Unassembled WGS sequence"/>
</dbReference>
<dbReference type="InterPro" id="IPR043129">
    <property type="entry name" value="ATPase_NBD"/>
</dbReference>
<dbReference type="PIRSF" id="PIRSF000538">
    <property type="entry name" value="GlpK"/>
    <property type="match status" value="1"/>
</dbReference>
<accession>A0A7V7TY24</accession>
<gene>
    <name evidence="6" type="ORF">F6X38_03385</name>
</gene>
<keyword evidence="2" id="KW-0808">Transferase</keyword>
<dbReference type="Pfam" id="PF00370">
    <property type="entry name" value="FGGY_N"/>
    <property type="match status" value="1"/>
</dbReference>
<evidence type="ECO:0000259" key="5">
    <source>
        <dbReference type="Pfam" id="PF02782"/>
    </source>
</evidence>
<dbReference type="AlphaFoldDB" id="A0A7V7TY24"/>
<dbReference type="PANTHER" id="PTHR43435">
    <property type="entry name" value="RIBULOKINASE"/>
    <property type="match status" value="1"/>
</dbReference>
<dbReference type="EMBL" id="VZDO01000002">
    <property type="protein sequence ID" value="KAB0681876.1"/>
    <property type="molecule type" value="Genomic_DNA"/>
</dbReference>
<dbReference type="InterPro" id="IPR000577">
    <property type="entry name" value="Carb_kinase_FGGY"/>
</dbReference>
<evidence type="ECO:0000313" key="7">
    <source>
        <dbReference type="Proteomes" id="UP000432089"/>
    </source>
</evidence>
<dbReference type="CDD" id="cd07782">
    <property type="entry name" value="ASKHA_NBD_FGGY_D-RBK"/>
    <property type="match status" value="1"/>
</dbReference>
<dbReference type="NCBIfam" id="TIGR01315">
    <property type="entry name" value="5C_CHO_kinase"/>
    <property type="match status" value="1"/>
</dbReference>
<evidence type="ECO:0000313" key="6">
    <source>
        <dbReference type="EMBL" id="KAB0681876.1"/>
    </source>
</evidence>
<dbReference type="RefSeq" id="WP_150968136.1">
    <property type="nucleotide sequence ID" value="NZ_VZDO01000002.1"/>
</dbReference>
<dbReference type="SUPFAM" id="SSF53067">
    <property type="entry name" value="Actin-like ATPase domain"/>
    <property type="match status" value="2"/>
</dbReference>
<evidence type="ECO:0000256" key="1">
    <source>
        <dbReference type="ARBA" id="ARBA00009156"/>
    </source>
</evidence>
<keyword evidence="7" id="KW-1185">Reference proteome</keyword>
<name>A0A7V7TY24_9HYPH</name>
<evidence type="ECO:0000256" key="2">
    <source>
        <dbReference type="ARBA" id="ARBA00022679"/>
    </source>
</evidence>
<reference evidence="6 7" key="1">
    <citation type="submission" date="2019-09" db="EMBL/GenBank/DDBJ databases">
        <title>YIM 132180 draft genome.</title>
        <authorList>
            <person name="Zhang K."/>
        </authorList>
    </citation>
    <scope>NUCLEOTIDE SEQUENCE [LARGE SCALE GENOMIC DNA]</scope>
    <source>
        <strain evidence="6 7">YIM 132180</strain>
    </source>
</reference>
<keyword evidence="3 6" id="KW-0418">Kinase</keyword>
<dbReference type="Gene3D" id="3.30.420.40">
    <property type="match status" value="1"/>
</dbReference>
<dbReference type="Gene3D" id="1.20.58.2240">
    <property type="match status" value="1"/>
</dbReference>
<organism evidence="6 7">
    <name type="scientific">Plantimonas leprariae</name>
    <dbReference type="NCBI Taxonomy" id="2615207"/>
    <lineage>
        <taxon>Bacteria</taxon>
        <taxon>Pseudomonadati</taxon>
        <taxon>Pseudomonadota</taxon>
        <taxon>Alphaproteobacteria</taxon>
        <taxon>Hyphomicrobiales</taxon>
        <taxon>Aurantimonadaceae</taxon>
        <taxon>Plantimonas</taxon>
    </lineage>
</organism>
<evidence type="ECO:0000259" key="4">
    <source>
        <dbReference type="Pfam" id="PF00370"/>
    </source>
</evidence>
<comment type="caution">
    <text evidence="6">The sequence shown here is derived from an EMBL/GenBank/DDBJ whole genome shotgun (WGS) entry which is preliminary data.</text>
</comment>
<dbReference type="InterPro" id="IPR018484">
    <property type="entry name" value="FGGY_N"/>
</dbReference>
<comment type="similarity">
    <text evidence="1">Belongs to the FGGY kinase family.</text>
</comment>
<dbReference type="PANTHER" id="PTHR43435:SF4">
    <property type="entry name" value="FGGY CARBOHYDRATE KINASE DOMAIN-CONTAINING PROTEIN"/>
    <property type="match status" value="1"/>
</dbReference>
<dbReference type="GO" id="GO:0005737">
    <property type="term" value="C:cytoplasm"/>
    <property type="evidence" value="ECO:0007669"/>
    <property type="project" value="TreeGrafter"/>
</dbReference>
<proteinExistence type="inferred from homology"/>
<dbReference type="InterPro" id="IPR006003">
    <property type="entry name" value="FGGY_RbtK-like"/>
</dbReference>
<sequence length="544" mass="57100">MDSVFIGVDVGTGSARAGVFDAGGNLLGTAKRPIRIWREDGSIVEQSSADIWAAIVASVREAMQLSGAEPRAVRGMGFDATCSLVVLDPQGRPLAVGPSEDAERDVVVWMDHRAIDQTRRINATGHPVLKYVGGAISPEMETPKLLWLKEHRPETFAAAGHFFDLADFLSWRATGSLQRSVCTVTCKWTYLAHEGRWDADYFRTIGLGELADEGFERIGTEIVDIATPLGQGLTQQAADELGLPPGVPVGASLIDAHSGGVGTLGASRPNGHAEDPSGELAMIMGTSSCAMALTRDAAFVDGVWGPYHGAMLPGYWLLEGGQSAYGAALDYVVAMHPAFPAARDAAAAEGASVLDFLERRAVALAGSVEEAARLAEGIQIVPEFLGNRAPEADPRATAVLAGLTLQTSTDSLVRLFVAALCGLCYGTRQILEATRAKGIAIDTVVVSGGAARSALLRRILADATGSKVALPVTPEPVLLGGAMLGAVAGGTYANLKEAAAAMCRIGEEIAPAAGAMADFHAKKFAAYEVLKRAEREVRLIMQDR</sequence>
<dbReference type="InterPro" id="IPR018485">
    <property type="entry name" value="FGGY_C"/>
</dbReference>
<dbReference type="Pfam" id="PF02782">
    <property type="entry name" value="FGGY_C"/>
    <property type="match status" value="1"/>
</dbReference>
<dbReference type="GO" id="GO:0019150">
    <property type="term" value="F:D-ribulokinase activity"/>
    <property type="evidence" value="ECO:0007669"/>
    <property type="project" value="TreeGrafter"/>
</dbReference>
<evidence type="ECO:0000256" key="3">
    <source>
        <dbReference type="ARBA" id="ARBA00022777"/>
    </source>
</evidence>
<feature type="domain" description="Carbohydrate kinase FGGY N-terminal" evidence="4">
    <location>
        <begin position="5"/>
        <end position="262"/>
    </location>
</feature>
<feature type="domain" description="Carbohydrate kinase FGGY C-terminal" evidence="5">
    <location>
        <begin position="280"/>
        <end position="488"/>
    </location>
</feature>